<reference evidence="1" key="1">
    <citation type="journal article" date="2006" name="Nature">
        <title>Deciphering the evolution and metabolism of an anammox bacterium from a community genome.</title>
        <authorList>
            <person name="Strous M."/>
            <person name="Pelletier E."/>
            <person name="Mangenot S."/>
            <person name="Rattei T."/>
            <person name="Lehner A."/>
            <person name="Taylor M.W."/>
            <person name="Horn M."/>
            <person name="Daims H."/>
            <person name="Bartol-Mavel D."/>
            <person name="Wincker P."/>
            <person name="Barbe V."/>
            <person name="Fonknechten N."/>
            <person name="Vallenet D."/>
            <person name="Segurens B."/>
            <person name="Schenowitz-Truong C."/>
            <person name="Medigue C."/>
            <person name="Collingro A."/>
            <person name="Snel B."/>
            <person name="Dutilh B.E."/>
            <person name="OpDenCamp H.J.M."/>
            <person name="vanDerDrift C."/>
            <person name="Cirpus I."/>
            <person name="vanDePas-Schoonen K.T."/>
            <person name="Harhangi H.R."/>
            <person name="vanNiftrik L."/>
            <person name="Schmid M."/>
            <person name="Keltjens J."/>
            <person name="vanDeVossenberg J."/>
            <person name="Kartal B."/>
            <person name="Meier H."/>
            <person name="Frishman D."/>
            <person name="Huynen M.A."/>
            <person name="Mewes H."/>
            <person name="Weissenbach J."/>
            <person name="Jetten M.S.M."/>
            <person name="Wagner M."/>
            <person name="LePaslier D."/>
        </authorList>
    </citation>
    <scope>NUCLEOTIDE SEQUENCE</scope>
</reference>
<protein>
    <submittedName>
        <fullName evidence="1">Uncharacterized protein</fullName>
    </submittedName>
</protein>
<dbReference type="EMBL" id="CT573072">
    <property type="protein sequence ID" value="CAJ72276.1"/>
    <property type="molecule type" value="Genomic_DNA"/>
</dbReference>
<dbReference type="AlphaFoldDB" id="Q1PYW6"/>
<evidence type="ECO:0000313" key="1">
    <source>
        <dbReference type="EMBL" id="CAJ72276.1"/>
    </source>
</evidence>
<name>Q1PYW6_KUEST</name>
<accession>Q1PYW6</accession>
<proteinExistence type="predicted"/>
<gene>
    <name evidence="1" type="ORF">kustd1531</name>
</gene>
<sequence>MLPSSGLSVSYSYRNVIMQQKAAIKNSLTTKGTKDIQNAKDAKKNLQKKKFLRGNTIYPALITKVFFAASTQIAHNCVAHTFAGRKGIILPWTSRNQTSTKHKANSKILPLIPSKGGECPPLAVVQGVDLYSAFRISTSMVAVFT</sequence>
<organism evidence="1">
    <name type="scientific">Kuenenia stuttgartiensis</name>
    <dbReference type="NCBI Taxonomy" id="174633"/>
    <lineage>
        <taxon>Bacteria</taxon>
        <taxon>Pseudomonadati</taxon>
        <taxon>Planctomycetota</taxon>
        <taxon>Candidatus Brocadiia</taxon>
        <taxon>Candidatus Brocadiales</taxon>
        <taxon>Candidatus Brocadiaceae</taxon>
        <taxon>Candidatus Kuenenia</taxon>
    </lineage>
</organism>
<reference evidence="1" key="2">
    <citation type="submission" date="2006-01" db="EMBL/GenBank/DDBJ databases">
        <authorList>
            <person name="Genoscope"/>
        </authorList>
    </citation>
    <scope>NUCLEOTIDE SEQUENCE</scope>
</reference>